<dbReference type="InterPro" id="IPR025662">
    <property type="entry name" value="Sigma_54_int_dom_ATP-bd_1"/>
</dbReference>
<dbReference type="InterPro" id="IPR025944">
    <property type="entry name" value="Sigma_54_int_dom_CS"/>
</dbReference>
<keyword evidence="4" id="KW-0238">DNA-binding</keyword>
<dbReference type="Pfam" id="PF00158">
    <property type="entry name" value="Sigma54_activat"/>
    <property type="match status" value="1"/>
</dbReference>
<keyword evidence="3" id="KW-0805">Transcription regulation</keyword>
<dbReference type="Pfam" id="PF25601">
    <property type="entry name" value="AAA_lid_14"/>
    <property type="match status" value="1"/>
</dbReference>
<evidence type="ECO:0000256" key="3">
    <source>
        <dbReference type="ARBA" id="ARBA00023015"/>
    </source>
</evidence>
<evidence type="ECO:0000313" key="8">
    <source>
        <dbReference type="Proteomes" id="UP000254720"/>
    </source>
</evidence>
<dbReference type="PROSITE" id="PS00688">
    <property type="entry name" value="SIGMA54_INTERACT_3"/>
    <property type="match status" value="1"/>
</dbReference>
<evidence type="ECO:0000256" key="1">
    <source>
        <dbReference type="ARBA" id="ARBA00022741"/>
    </source>
</evidence>
<keyword evidence="1" id="KW-0547">Nucleotide-binding</keyword>
<feature type="domain" description="Sigma-54 factor interaction" evidence="6">
    <location>
        <begin position="125"/>
        <end position="353"/>
    </location>
</feature>
<dbReference type="OrthoDB" id="9804019at2"/>
<evidence type="ECO:0000256" key="4">
    <source>
        <dbReference type="ARBA" id="ARBA00023125"/>
    </source>
</evidence>
<dbReference type="Proteomes" id="UP000254720">
    <property type="component" value="Unassembled WGS sequence"/>
</dbReference>
<gene>
    <name evidence="7" type="ORF">C8D86_1318</name>
</gene>
<proteinExistence type="predicted"/>
<comment type="caution">
    <text evidence="7">The sequence shown here is derived from an EMBL/GenBank/DDBJ whole genome shotgun (WGS) entry which is preliminary data.</text>
</comment>
<evidence type="ECO:0000313" key="7">
    <source>
        <dbReference type="EMBL" id="RDI38526.1"/>
    </source>
</evidence>
<dbReference type="GO" id="GO:0006355">
    <property type="term" value="P:regulation of DNA-templated transcription"/>
    <property type="evidence" value="ECO:0007669"/>
    <property type="project" value="InterPro"/>
</dbReference>
<dbReference type="FunFam" id="3.40.50.300:FF:000006">
    <property type="entry name" value="DNA-binding transcriptional regulator NtrC"/>
    <property type="match status" value="1"/>
</dbReference>
<evidence type="ECO:0000256" key="5">
    <source>
        <dbReference type="ARBA" id="ARBA00023163"/>
    </source>
</evidence>
<dbReference type="InterPro" id="IPR002078">
    <property type="entry name" value="Sigma_54_int"/>
</dbReference>
<dbReference type="Gene3D" id="1.10.8.60">
    <property type="match status" value="1"/>
</dbReference>
<accession>A0A370G643</accession>
<dbReference type="InterPro" id="IPR003593">
    <property type="entry name" value="AAA+_ATPase"/>
</dbReference>
<dbReference type="SMART" id="SM00382">
    <property type="entry name" value="AAA"/>
    <property type="match status" value="1"/>
</dbReference>
<dbReference type="InterPro" id="IPR027417">
    <property type="entry name" value="P-loop_NTPase"/>
</dbReference>
<keyword evidence="2" id="KW-0067">ATP-binding</keyword>
<protein>
    <submittedName>
        <fullName evidence="7">Sigma-54 interacting transcriptional regulator</fullName>
    </submittedName>
</protein>
<dbReference type="PROSITE" id="PS50045">
    <property type="entry name" value="SIGMA54_INTERACT_4"/>
    <property type="match status" value="1"/>
</dbReference>
<dbReference type="EMBL" id="QQAX01000031">
    <property type="protein sequence ID" value="RDI38526.1"/>
    <property type="molecule type" value="Genomic_DNA"/>
</dbReference>
<dbReference type="PROSITE" id="PS00675">
    <property type="entry name" value="SIGMA54_INTERACT_1"/>
    <property type="match status" value="1"/>
</dbReference>
<dbReference type="GO" id="GO:0005524">
    <property type="term" value="F:ATP binding"/>
    <property type="evidence" value="ECO:0007669"/>
    <property type="project" value="UniProtKB-KW"/>
</dbReference>
<dbReference type="SUPFAM" id="SSF52540">
    <property type="entry name" value="P-loop containing nucleoside triphosphate hydrolases"/>
    <property type="match status" value="1"/>
</dbReference>
<dbReference type="CDD" id="cd00009">
    <property type="entry name" value="AAA"/>
    <property type="match status" value="1"/>
</dbReference>
<organism evidence="7 8">
    <name type="scientific">Aquicella lusitana</name>
    <dbReference type="NCBI Taxonomy" id="254246"/>
    <lineage>
        <taxon>Bacteria</taxon>
        <taxon>Pseudomonadati</taxon>
        <taxon>Pseudomonadota</taxon>
        <taxon>Gammaproteobacteria</taxon>
        <taxon>Legionellales</taxon>
        <taxon>Coxiellaceae</taxon>
        <taxon>Aquicella</taxon>
    </lineage>
</organism>
<evidence type="ECO:0000256" key="2">
    <source>
        <dbReference type="ARBA" id="ARBA00022840"/>
    </source>
</evidence>
<reference evidence="7 8" key="1">
    <citation type="submission" date="2018-07" db="EMBL/GenBank/DDBJ databases">
        <title>Genomic Encyclopedia of Type Strains, Phase IV (KMG-IV): sequencing the most valuable type-strain genomes for metagenomic binning, comparative biology and taxonomic classification.</title>
        <authorList>
            <person name="Goeker M."/>
        </authorList>
    </citation>
    <scope>NUCLEOTIDE SEQUENCE [LARGE SCALE GENOMIC DNA]</scope>
    <source>
        <strain evidence="7 8">DSM 16500</strain>
    </source>
</reference>
<name>A0A370G643_9COXI</name>
<keyword evidence="8" id="KW-1185">Reference proteome</keyword>
<dbReference type="AlphaFoldDB" id="A0A370G643"/>
<dbReference type="GO" id="GO:0003677">
    <property type="term" value="F:DNA binding"/>
    <property type="evidence" value="ECO:0007669"/>
    <property type="project" value="UniProtKB-KW"/>
</dbReference>
<evidence type="ECO:0000259" key="6">
    <source>
        <dbReference type="PROSITE" id="PS50045"/>
    </source>
</evidence>
<sequence>MEYVLVSDDCHDCCYVLNALSLLELPYKKLSLHELNLSMLSSSIATFVCNNIESQHAQKIHELVNAAQKKVISWGKIDTLHDSWSAAIHLLSMPFNKYELKKTLSLFERNFDNTELLNSKVFEKLVGNSDKIRAIKSIIMQVSQSDTTVLILGQSGTGKDIVASCIHQLSDRKSHQFVPINCGAIPGELIESELFGHEKGAFTGAMARRAGRFEMAKGGTLFLDEIGDMPLQMQVKLLRVIQDRKIERVGGNTTIDVDVRLIAATNKNLEQMVTKHKFREDLYYRLNVFPIELPSLSERKDDIPLIIDYHLDKIYERLKHRVLFTDQAISYLCDYQWPGNIRELQNFLERMVILYPDHVIDTNKLCLRCK</sequence>
<dbReference type="Gene3D" id="3.40.50.300">
    <property type="entry name" value="P-loop containing nucleotide triphosphate hydrolases"/>
    <property type="match status" value="1"/>
</dbReference>
<dbReference type="InterPro" id="IPR058031">
    <property type="entry name" value="AAA_lid_NorR"/>
</dbReference>
<keyword evidence="5" id="KW-0804">Transcription</keyword>
<dbReference type="PANTHER" id="PTHR32071:SF117">
    <property type="entry name" value="PTS-DEPENDENT DIHYDROXYACETONE KINASE OPERON REGULATORY PROTEIN-RELATED"/>
    <property type="match status" value="1"/>
</dbReference>
<dbReference type="PANTHER" id="PTHR32071">
    <property type="entry name" value="TRANSCRIPTIONAL REGULATORY PROTEIN"/>
    <property type="match status" value="1"/>
</dbReference>